<dbReference type="OrthoDB" id="3200163at2759"/>
<feature type="domain" description="Carboxylesterase type B" evidence="3">
    <location>
        <begin position="15"/>
        <end position="503"/>
    </location>
</feature>
<dbReference type="AlphaFoldDB" id="A0A9W9T5A0"/>
<keyword evidence="5" id="KW-1185">Reference proteome</keyword>
<reference evidence="4" key="1">
    <citation type="submission" date="2022-11" db="EMBL/GenBank/DDBJ databases">
        <authorList>
            <person name="Petersen C."/>
        </authorList>
    </citation>
    <scope>NUCLEOTIDE SEQUENCE</scope>
    <source>
        <strain evidence="4">IBT 16849</strain>
    </source>
</reference>
<dbReference type="Pfam" id="PF00135">
    <property type="entry name" value="COesterase"/>
    <property type="match status" value="1"/>
</dbReference>
<organism evidence="4 5">
    <name type="scientific">Penicillium cf. griseofulvum</name>
    <dbReference type="NCBI Taxonomy" id="2972120"/>
    <lineage>
        <taxon>Eukaryota</taxon>
        <taxon>Fungi</taxon>
        <taxon>Dikarya</taxon>
        <taxon>Ascomycota</taxon>
        <taxon>Pezizomycotina</taxon>
        <taxon>Eurotiomycetes</taxon>
        <taxon>Eurotiomycetidae</taxon>
        <taxon>Eurotiales</taxon>
        <taxon>Aspergillaceae</taxon>
        <taxon>Penicillium</taxon>
    </lineage>
</organism>
<dbReference type="SUPFAM" id="SSF53474">
    <property type="entry name" value="alpha/beta-Hydrolases"/>
    <property type="match status" value="1"/>
</dbReference>
<sequence>MATIPTLNLDHPQLGSLTGRLIDHQHADGQSVTEPVVHFRSIPYATIPARFSQSVLLDHIPDHFDDRPHRDFTQYGAACPQVPQPNGRGSAAGGFVPGEEPVTYDEQACLNLTISAPAKNFSEEHSPSIHKSPLPVLVYVHGGGLIEGKGHVSALHDTTKMAELASHESMDVVIVSIGYRLNWQGFMACYDLLDEAKENGEPAFNYGLRDQRNSFLWIRRYIAGFGGDPGNITAFGESGGAVSIFMHACSDVPLFNRVILQSGSPNAIGTWNLDEFDAYYHRLLAYLEIIGETRAERLKTLREVPVSRLIDFIRENNVTTMKAFLGPEGDFFPQPPLWATQGEILANCPWIHEVMIGDDSCEGLALMLPLKDISASTYTAQFHDVLGDESARRVLDAYEIHDGMDEGLFWQHAMVLMGDLIFSEPTHSAAVSVAQNGRQRLYRWQFGLPNPFPGSVFSYAMGHHFVELMYQFMTLSGRLPTHRNHFLRRQGEEMARSWIRFANGLPPMPGAKPYDLEEGSIMICDMLQGWTVRTRAEDELISQQDPWGPRRYRQWEIMNEEFKRAGCANDGAGSENERIQAIRTRLLG</sequence>
<gene>
    <name evidence="4" type="ORF">N7472_000126</name>
</gene>
<dbReference type="GO" id="GO:0072330">
    <property type="term" value="P:monocarboxylic acid biosynthetic process"/>
    <property type="evidence" value="ECO:0007669"/>
    <property type="project" value="UniProtKB-ARBA"/>
</dbReference>
<accession>A0A9W9T5A0</accession>
<comment type="caution">
    <text evidence="4">The sequence shown here is derived from an EMBL/GenBank/DDBJ whole genome shotgun (WGS) entry which is preliminary data.</text>
</comment>
<evidence type="ECO:0000256" key="1">
    <source>
        <dbReference type="ARBA" id="ARBA00005964"/>
    </source>
</evidence>
<evidence type="ECO:0000259" key="3">
    <source>
        <dbReference type="Pfam" id="PF00135"/>
    </source>
</evidence>
<dbReference type="PANTHER" id="PTHR43142">
    <property type="entry name" value="CARBOXYLIC ESTER HYDROLASE"/>
    <property type="match status" value="1"/>
</dbReference>
<dbReference type="GO" id="GO:0016787">
    <property type="term" value="F:hydrolase activity"/>
    <property type="evidence" value="ECO:0007669"/>
    <property type="project" value="UniProtKB-KW"/>
</dbReference>
<proteinExistence type="inferred from homology"/>
<keyword evidence="2" id="KW-0378">Hydrolase</keyword>
<reference evidence="4" key="2">
    <citation type="journal article" date="2023" name="IMA Fungus">
        <title>Comparative genomic study of the Penicillium genus elucidates a diverse pangenome and 15 lateral gene transfer events.</title>
        <authorList>
            <person name="Petersen C."/>
            <person name="Sorensen T."/>
            <person name="Nielsen M.R."/>
            <person name="Sondergaard T.E."/>
            <person name="Sorensen J.L."/>
            <person name="Fitzpatrick D.A."/>
            <person name="Frisvad J.C."/>
            <person name="Nielsen K.L."/>
        </authorList>
    </citation>
    <scope>NUCLEOTIDE SEQUENCE</scope>
    <source>
        <strain evidence="4">IBT 16849</strain>
    </source>
</reference>
<dbReference type="Gene3D" id="3.40.50.1820">
    <property type="entry name" value="alpha/beta hydrolase"/>
    <property type="match status" value="1"/>
</dbReference>
<name>A0A9W9T5A0_9EURO</name>
<dbReference type="PANTHER" id="PTHR43142:SF1">
    <property type="entry name" value="CARBOXYLIC ESTER HYDROLASE"/>
    <property type="match status" value="1"/>
</dbReference>
<comment type="similarity">
    <text evidence="1">Belongs to the type-B carboxylesterase/lipase family.</text>
</comment>
<dbReference type="EMBL" id="JAPQKP010000001">
    <property type="protein sequence ID" value="KAJ5209987.1"/>
    <property type="molecule type" value="Genomic_DNA"/>
</dbReference>
<evidence type="ECO:0000256" key="2">
    <source>
        <dbReference type="ARBA" id="ARBA00022801"/>
    </source>
</evidence>
<protein>
    <submittedName>
        <fullName evidence="4">Carboxylesterase type B</fullName>
    </submittedName>
</protein>
<dbReference type="Proteomes" id="UP001150879">
    <property type="component" value="Unassembled WGS sequence"/>
</dbReference>
<dbReference type="InterPro" id="IPR002018">
    <property type="entry name" value="CarbesteraseB"/>
</dbReference>
<evidence type="ECO:0000313" key="4">
    <source>
        <dbReference type="EMBL" id="KAJ5209987.1"/>
    </source>
</evidence>
<dbReference type="InterPro" id="IPR029058">
    <property type="entry name" value="AB_hydrolase_fold"/>
</dbReference>
<dbReference type="GO" id="GO:0017000">
    <property type="term" value="P:antibiotic biosynthetic process"/>
    <property type="evidence" value="ECO:0007669"/>
    <property type="project" value="UniProtKB-ARBA"/>
</dbReference>
<evidence type="ECO:0000313" key="5">
    <source>
        <dbReference type="Proteomes" id="UP001150879"/>
    </source>
</evidence>